<dbReference type="RefSeq" id="WP_153858563.1">
    <property type="nucleotide sequence ID" value="NZ_CP045913.1"/>
</dbReference>
<accession>A0A5Q2VBA0</accession>
<sequence>MIRYFGFLANRVVGKQLPRVKKALGQGQDEEVKVPLISHSSLSQGLLKTDPYSCLLCGARMVFNRALAATRLAVLVSNAGEIARMRYVG</sequence>
<reference evidence="1 2" key="1">
    <citation type="submission" date="2019-11" db="EMBL/GenBank/DDBJ databases">
        <title>The Phosphoenolpyruvate Phosphotransferase System Regulates Serratia proteamaculans 336X Biofilm Formation and Wheat Roots colonization.</title>
        <authorList>
            <person name="Liu F."/>
        </authorList>
    </citation>
    <scope>NUCLEOTIDE SEQUENCE [LARGE SCALE GENOMIC DNA]</scope>
    <source>
        <strain evidence="1 2">336X</strain>
    </source>
</reference>
<evidence type="ECO:0000313" key="1">
    <source>
        <dbReference type="EMBL" id="QGH61369.1"/>
    </source>
</evidence>
<proteinExistence type="predicted"/>
<protein>
    <recommendedName>
        <fullName evidence="3">Transposase</fullName>
    </recommendedName>
</protein>
<dbReference type="Proteomes" id="UP000381260">
    <property type="component" value="Chromosome"/>
</dbReference>
<evidence type="ECO:0008006" key="3">
    <source>
        <dbReference type="Google" id="ProtNLM"/>
    </source>
</evidence>
<dbReference type="AlphaFoldDB" id="A0A5Q2VBA0"/>
<dbReference type="EMBL" id="CP045913">
    <property type="protein sequence ID" value="QGH61369.1"/>
    <property type="molecule type" value="Genomic_DNA"/>
</dbReference>
<gene>
    <name evidence="1" type="ORF">GHV41_11205</name>
</gene>
<organism evidence="1 2">
    <name type="scientific">Serratia proteamaculans</name>
    <dbReference type="NCBI Taxonomy" id="28151"/>
    <lineage>
        <taxon>Bacteria</taxon>
        <taxon>Pseudomonadati</taxon>
        <taxon>Pseudomonadota</taxon>
        <taxon>Gammaproteobacteria</taxon>
        <taxon>Enterobacterales</taxon>
        <taxon>Yersiniaceae</taxon>
        <taxon>Serratia</taxon>
    </lineage>
</organism>
<name>A0A5Q2VBA0_SERPR</name>
<evidence type="ECO:0000313" key="2">
    <source>
        <dbReference type="Proteomes" id="UP000381260"/>
    </source>
</evidence>